<dbReference type="EMBL" id="JARKIE010000002">
    <property type="protein sequence ID" value="KAJ7709779.1"/>
    <property type="molecule type" value="Genomic_DNA"/>
</dbReference>
<dbReference type="Gene3D" id="3.80.10.10">
    <property type="entry name" value="Ribonuclease Inhibitor"/>
    <property type="match status" value="1"/>
</dbReference>
<dbReference type="Pfam" id="PF12937">
    <property type="entry name" value="F-box-like"/>
    <property type="match status" value="1"/>
</dbReference>
<dbReference type="SUPFAM" id="SSF52047">
    <property type="entry name" value="RNI-like"/>
    <property type="match status" value="1"/>
</dbReference>
<name>A0AAD7H1K4_MYCRO</name>
<protein>
    <recommendedName>
        <fullName evidence="1">F-box domain-containing protein</fullName>
    </recommendedName>
</protein>
<evidence type="ECO:0000259" key="1">
    <source>
        <dbReference type="Pfam" id="PF12937"/>
    </source>
</evidence>
<dbReference type="InterPro" id="IPR001810">
    <property type="entry name" value="F-box_dom"/>
</dbReference>
<dbReference type="InterPro" id="IPR032675">
    <property type="entry name" value="LRR_dom_sf"/>
</dbReference>
<evidence type="ECO:0000313" key="2">
    <source>
        <dbReference type="EMBL" id="KAJ7709779.1"/>
    </source>
</evidence>
<reference evidence="2" key="1">
    <citation type="submission" date="2023-03" db="EMBL/GenBank/DDBJ databases">
        <title>Massive genome expansion in bonnet fungi (Mycena s.s.) driven by repeated elements and novel gene families across ecological guilds.</title>
        <authorList>
            <consortium name="Lawrence Berkeley National Laboratory"/>
            <person name="Harder C.B."/>
            <person name="Miyauchi S."/>
            <person name="Viragh M."/>
            <person name="Kuo A."/>
            <person name="Thoen E."/>
            <person name="Andreopoulos B."/>
            <person name="Lu D."/>
            <person name="Skrede I."/>
            <person name="Drula E."/>
            <person name="Henrissat B."/>
            <person name="Morin E."/>
            <person name="Kohler A."/>
            <person name="Barry K."/>
            <person name="LaButti K."/>
            <person name="Morin E."/>
            <person name="Salamov A."/>
            <person name="Lipzen A."/>
            <person name="Mereny Z."/>
            <person name="Hegedus B."/>
            <person name="Baldrian P."/>
            <person name="Stursova M."/>
            <person name="Weitz H."/>
            <person name="Taylor A."/>
            <person name="Grigoriev I.V."/>
            <person name="Nagy L.G."/>
            <person name="Martin F."/>
            <person name="Kauserud H."/>
        </authorList>
    </citation>
    <scope>NUCLEOTIDE SEQUENCE</scope>
    <source>
        <strain evidence="2">CBHHK067</strain>
    </source>
</reference>
<comment type="caution">
    <text evidence="2">The sequence shown here is derived from an EMBL/GenBank/DDBJ whole genome shotgun (WGS) entry which is preliminary data.</text>
</comment>
<accession>A0AAD7H1K4</accession>
<gene>
    <name evidence="2" type="ORF">B0H17DRAFT_1029228</name>
</gene>
<proteinExistence type="predicted"/>
<evidence type="ECO:0000313" key="3">
    <source>
        <dbReference type="Proteomes" id="UP001221757"/>
    </source>
</evidence>
<dbReference type="Gene3D" id="1.20.1280.50">
    <property type="match status" value="1"/>
</dbReference>
<sequence>MVEDAATIGSLPSELLAHIFKSGTRLSSPCPSCLPALVAYSAVSQQWRAAALNYPDLWTQICVPFSMRNAVAWIGLCLDRSKSCLFDITMQLPADDASAVIIGVMRLVLQNVQRLRRLAISADSFLAHPGELFALLQNAQRAPRLAVLELTFADPSPAATMRIPPGGLLLQAPSLSSLLLHGVASPVPFVGLRSLDIQGLRTTYADFRDMTVASPLLTNLILPKLRLMVDLQSKLLPPIEIASLRTLALSFCKPLPSNSFAPCHNLLSILKLPNLEYLELAGGNVPDLAKCFPDPSAFTKLRTLRLVGAPIFTRASPTEPGIDNCVYLRSLAAVEELELIHSYAEYLLPTENKVETSTENGPRQLLPRRRSINMRDVGPSAPYKRVEHFRMYAGAGYGHGGPGIYGQPTAPNPDSVPIYPNLRSVSLDTLLAGEAVWLYQLVSQRPQIKVVHLSPVAERHFAMSLAMVDGVLQTLPNRNQIGAPDHDPVDVGKLLRERVSVNPLQTEGYIPAEL</sequence>
<organism evidence="2 3">
    <name type="scientific">Mycena rosella</name>
    <name type="common">Pink bonnet</name>
    <name type="synonym">Agaricus rosellus</name>
    <dbReference type="NCBI Taxonomy" id="1033263"/>
    <lineage>
        <taxon>Eukaryota</taxon>
        <taxon>Fungi</taxon>
        <taxon>Dikarya</taxon>
        <taxon>Basidiomycota</taxon>
        <taxon>Agaricomycotina</taxon>
        <taxon>Agaricomycetes</taxon>
        <taxon>Agaricomycetidae</taxon>
        <taxon>Agaricales</taxon>
        <taxon>Marasmiineae</taxon>
        <taxon>Mycenaceae</taxon>
        <taxon>Mycena</taxon>
    </lineage>
</organism>
<dbReference type="AlphaFoldDB" id="A0AAD7H1K4"/>
<dbReference type="Proteomes" id="UP001221757">
    <property type="component" value="Unassembled WGS sequence"/>
</dbReference>
<keyword evidence="3" id="KW-1185">Reference proteome</keyword>
<feature type="domain" description="F-box" evidence="1">
    <location>
        <begin position="8"/>
        <end position="63"/>
    </location>
</feature>